<dbReference type="SMART" id="SM00239">
    <property type="entry name" value="C2"/>
    <property type="match status" value="1"/>
</dbReference>
<dbReference type="AlphaFoldDB" id="A0A7H9B632"/>
<evidence type="ECO:0000313" key="4">
    <source>
        <dbReference type="Proteomes" id="UP000509704"/>
    </source>
</evidence>
<evidence type="ECO:0000256" key="1">
    <source>
        <dbReference type="SAM" id="MobiDB-lite"/>
    </source>
</evidence>
<dbReference type="SUPFAM" id="SSF49562">
    <property type="entry name" value="C2 domain (Calcium/lipid-binding domain, CaLB)"/>
    <property type="match status" value="1"/>
</dbReference>
<name>A0A7H9B632_ZYGMR</name>
<dbReference type="Pfam" id="PF00168">
    <property type="entry name" value="C2"/>
    <property type="match status" value="1"/>
</dbReference>
<evidence type="ECO:0000313" key="3">
    <source>
        <dbReference type="EMBL" id="QLG74188.1"/>
    </source>
</evidence>
<proteinExistence type="predicted"/>
<dbReference type="PANTHER" id="PTHR47052:SF3">
    <property type="entry name" value="INGRESSION PROTEIN 1"/>
    <property type="match status" value="1"/>
</dbReference>
<sequence length="412" mass="46402">MVNKKNNTGKEHMATESWSGNHGILCVYISKAKDLPNLNKLDKQNVMLRLRIAHMTRESDVLLRAGQNPVFNYMEKYEITPEVRPIMQVEAYCDRRKKPPILIGRVEVDLLNGIRADPKEGYCSWYELKRERNEFAGTIFIELTFTPRLPRSQREKHNGMTENIDASIACRAVPNLPGDSHNLDSGTNNSASASYMHASAVRDFTPRVEDQREFTPVISHSLPPLSDYTTNFNSSVSTNRTSNTQDTEVTTSSDTRFHFANLKKLKERINVFKNANSSLNNNGNQSDTPVDIEALQKAIGVTSLDNEEGERDTLHENRNDGDRRTSRLNSSPRLPQLPEPPLPPLPTNTRGTPSQGSYMNGMSWSSGHRYEAAKSPFELRGTSSPQLPPLPVSPHTRERSLSPRRRPPPASR</sequence>
<dbReference type="InterPro" id="IPR000008">
    <property type="entry name" value="C2_dom"/>
</dbReference>
<dbReference type="GeneID" id="59237971"/>
<feature type="domain" description="C2" evidence="2">
    <location>
        <begin position="7"/>
        <end position="126"/>
    </location>
</feature>
<organism evidence="3 4">
    <name type="scientific">Zygotorulaspora mrakii</name>
    <name type="common">Zygosaccharomyces mrakii</name>
    <dbReference type="NCBI Taxonomy" id="42260"/>
    <lineage>
        <taxon>Eukaryota</taxon>
        <taxon>Fungi</taxon>
        <taxon>Dikarya</taxon>
        <taxon>Ascomycota</taxon>
        <taxon>Saccharomycotina</taxon>
        <taxon>Saccharomycetes</taxon>
        <taxon>Saccharomycetales</taxon>
        <taxon>Saccharomycetaceae</taxon>
        <taxon>Zygotorulaspora</taxon>
    </lineage>
</organism>
<keyword evidence="4" id="KW-1185">Reference proteome</keyword>
<dbReference type="InterPro" id="IPR035892">
    <property type="entry name" value="C2_domain_sf"/>
</dbReference>
<feature type="compositionally biased region" description="Polar residues" evidence="1">
    <location>
        <begin position="347"/>
        <end position="366"/>
    </location>
</feature>
<accession>A0A7H9B632</accession>
<feature type="compositionally biased region" description="Pro residues" evidence="1">
    <location>
        <begin position="335"/>
        <end position="346"/>
    </location>
</feature>
<feature type="compositionally biased region" description="Basic residues" evidence="1">
    <location>
        <begin position="402"/>
        <end position="412"/>
    </location>
</feature>
<feature type="region of interest" description="Disordered" evidence="1">
    <location>
        <begin position="301"/>
        <end position="412"/>
    </location>
</feature>
<dbReference type="PANTHER" id="PTHR47052">
    <property type="entry name" value="CONSERVED SERINE PROLINE-RICH PROTEIN (AFU_ORTHOLOGUE AFUA_2G01790)"/>
    <property type="match status" value="1"/>
</dbReference>
<dbReference type="Gene3D" id="2.60.40.150">
    <property type="entry name" value="C2 domain"/>
    <property type="match status" value="1"/>
</dbReference>
<protein>
    <recommendedName>
        <fullName evidence="2">C2 domain-containing protein</fullName>
    </recommendedName>
</protein>
<dbReference type="EMBL" id="CP058610">
    <property type="protein sequence ID" value="QLG74188.1"/>
    <property type="molecule type" value="Genomic_DNA"/>
</dbReference>
<evidence type="ECO:0000259" key="2">
    <source>
        <dbReference type="PROSITE" id="PS50004"/>
    </source>
</evidence>
<feature type="region of interest" description="Disordered" evidence="1">
    <location>
        <begin position="227"/>
        <end position="251"/>
    </location>
</feature>
<dbReference type="RefSeq" id="XP_037145913.1">
    <property type="nucleotide sequence ID" value="XM_037290018.1"/>
</dbReference>
<feature type="compositionally biased region" description="Basic and acidic residues" evidence="1">
    <location>
        <begin position="311"/>
        <end position="325"/>
    </location>
</feature>
<dbReference type="KEGG" id="zmk:HG535_0G00720"/>
<dbReference type="OrthoDB" id="270970at2759"/>
<dbReference type="Proteomes" id="UP000509704">
    <property type="component" value="Chromosome 7"/>
</dbReference>
<dbReference type="PROSITE" id="PS50004">
    <property type="entry name" value="C2"/>
    <property type="match status" value="1"/>
</dbReference>
<gene>
    <name evidence="3" type="ORF">HG535_0G00720</name>
</gene>
<feature type="compositionally biased region" description="Low complexity" evidence="1">
    <location>
        <begin position="229"/>
        <end position="244"/>
    </location>
</feature>
<reference evidence="3 4" key="1">
    <citation type="submission" date="2020-07" db="EMBL/GenBank/DDBJ databases">
        <title>The yeast mating-type switching endonuclease HO is a domesticated member of an unorthodox homing genetic element family.</title>
        <authorList>
            <person name="Coughlan A.Y."/>
            <person name="Lombardi L."/>
            <person name="Braun-Galleani S."/>
            <person name="Martos A.R."/>
            <person name="Galeote V."/>
            <person name="Bigey F."/>
            <person name="Dequin S."/>
            <person name="Byrne K.P."/>
            <person name="Wolfe K.H."/>
        </authorList>
    </citation>
    <scope>NUCLEOTIDE SEQUENCE [LARGE SCALE GENOMIC DNA]</scope>
    <source>
        <strain evidence="3 4">NRRL Y-6702</strain>
    </source>
</reference>
<dbReference type="InterPro" id="IPR052981">
    <property type="entry name" value="Ingression_C2_domain"/>
</dbReference>